<dbReference type="Proteomes" id="UP001597343">
    <property type="component" value="Unassembled WGS sequence"/>
</dbReference>
<reference evidence="3" key="1">
    <citation type="journal article" date="2019" name="Int. J. Syst. Evol. Microbiol.">
        <title>The Global Catalogue of Microorganisms (GCM) 10K type strain sequencing project: providing services to taxonomists for standard genome sequencing and annotation.</title>
        <authorList>
            <consortium name="The Broad Institute Genomics Platform"/>
            <consortium name="The Broad Institute Genome Sequencing Center for Infectious Disease"/>
            <person name="Wu L."/>
            <person name="Ma J."/>
        </authorList>
    </citation>
    <scope>NUCLEOTIDE SEQUENCE [LARGE SCALE GENOMIC DNA]</scope>
    <source>
        <strain evidence="3">CGMCC 1.13574</strain>
    </source>
</reference>
<evidence type="ECO:0000313" key="2">
    <source>
        <dbReference type="EMBL" id="MFD2171477.1"/>
    </source>
</evidence>
<dbReference type="SUPFAM" id="SSF53474">
    <property type="entry name" value="alpha/beta-Hydrolases"/>
    <property type="match status" value="1"/>
</dbReference>
<keyword evidence="2" id="KW-0378">Hydrolase</keyword>
<dbReference type="InterPro" id="IPR022742">
    <property type="entry name" value="Hydrolase_4"/>
</dbReference>
<dbReference type="PANTHER" id="PTHR11614">
    <property type="entry name" value="PHOSPHOLIPASE-RELATED"/>
    <property type="match status" value="1"/>
</dbReference>
<dbReference type="EMBL" id="JBHUIO010000009">
    <property type="protein sequence ID" value="MFD2171477.1"/>
    <property type="molecule type" value="Genomic_DNA"/>
</dbReference>
<feature type="domain" description="Serine aminopeptidase S33" evidence="1">
    <location>
        <begin position="18"/>
        <end position="254"/>
    </location>
</feature>
<dbReference type="GO" id="GO:0016787">
    <property type="term" value="F:hydrolase activity"/>
    <property type="evidence" value="ECO:0007669"/>
    <property type="project" value="UniProtKB-KW"/>
</dbReference>
<sequence length="269" mass="29862">MSGVHTQIFAAEQPATLTAVLVHGASDHSGRYAHVIEKLNASGISVITGDLPGFGRSAGLHGHIDRFDQYLDAVEQWVQQAKAQGGTTGHVILIGHSMGGLVVLRFLQERGHDHPQLVKAVLSSPLLRVAVEIPPWKRTIAKMLDRLLPKLRMPSGIDTEFLSRTPDVVAAYAQDPLCGGVVSARWYQEIVRASESARNRAGKVGVPILLMQAGQDRLVAPEEAEPFFQKVPDRENSRFIHYPQCYHELFNEPEREEIMREMIEWVAKP</sequence>
<dbReference type="PRINTS" id="PR00111">
    <property type="entry name" value="ABHYDROLASE"/>
</dbReference>
<dbReference type="InterPro" id="IPR029058">
    <property type="entry name" value="AB_hydrolase_fold"/>
</dbReference>
<proteinExistence type="predicted"/>
<dbReference type="RefSeq" id="WP_386048302.1">
    <property type="nucleotide sequence ID" value="NZ_JBHUIO010000009.1"/>
</dbReference>
<dbReference type="Gene3D" id="3.40.50.1820">
    <property type="entry name" value="alpha/beta hydrolase"/>
    <property type="match status" value="1"/>
</dbReference>
<gene>
    <name evidence="2" type="ORF">ACFSOY_16055</name>
</gene>
<protein>
    <submittedName>
        <fullName evidence="2">Alpha/beta hydrolase</fullName>
    </submittedName>
</protein>
<dbReference type="Pfam" id="PF12146">
    <property type="entry name" value="Hydrolase_4"/>
    <property type="match status" value="1"/>
</dbReference>
<dbReference type="InterPro" id="IPR051044">
    <property type="entry name" value="MAG_DAG_Lipase"/>
</dbReference>
<evidence type="ECO:0000259" key="1">
    <source>
        <dbReference type="Pfam" id="PF12146"/>
    </source>
</evidence>
<name>A0ABW4ZZS8_9BACL</name>
<comment type="caution">
    <text evidence="2">The sequence shown here is derived from an EMBL/GenBank/DDBJ whole genome shotgun (WGS) entry which is preliminary data.</text>
</comment>
<keyword evidence="3" id="KW-1185">Reference proteome</keyword>
<evidence type="ECO:0000313" key="3">
    <source>
        <dbReference type="Proteomes" id="UP001597343"/>
    </source>
</evidence>
<organism evidence="2 3">
    <name type="scientific">Tumebacillus lipolyticus</name>
    <dbReference type="NCBI Taxonomy" id="1280370"/>
    <lineage>
        <taxon>Bacteria</taxon>
        <taxon>Bacillati</taxon>
        <taxon>Bacillota</taxon>
        <taxon>Bacilli</taxon>
        <taxon>Bacillales</taxon>
        <taxon>Alicyclobacillaceae</taxon>
        <taxon>Tumebacillus</taxon>
    </lineage>
</organism>
<dbReference type="InterPro" id="IPR000073">
    <property type="entry name" value="AB_hydrolase_1"/>
</dbReference>
<accession>A0ABW4ZZS8</accession>